<name>A0AAE3VNI8_9HYPH</name>
<reference evidence="2" key="1">
    <citation type="submission" date="2023-07" db="EMBL/GenBank/DDBJ databases">
        <title>Genomic Encyclopedia of Type Strains, Phase IV (KMG-IV): sequencing the most valuable type-strain genomes for metagenomic binning, comparative biology and taxonomic classification.</title>
        <authorList>
            <person name="Goeker M."/>
        </authorList>
    </citation>
    <scope>NUCLEOTIDE SEQUENCE</scope>
    <source>
        <strain evidence="2">DSM 21202</strain>
    </source>
</reference>
<gene>
    <name evidence="2" type="ORF">J2S73_001383</name>
</gene>
<comment type="caution">
    <text evidence="2">The sequence shown here is derived from an EMBL/GenBank/DDBJ whole genome shotgun (WGS) entry which is preliminary data.</text>
</comment>
<evidence type="ECO:0000313" key="2">
    <source>
        <dbReference type="EMBL" id="MDQ0314946.1"/>
    </source>
</evidence>
<proteinExistence type="predicted"/>
<feature type="compositionally biased region" description="Polar residues" evidence="1">
    <location>
        <begin position="337"/>
        <end position="346"/>
    </location>
</feature>
<evidence type="ECO:0000313" key="3">
    <source>
        <dbReference type="Proteomes" id="UP001229244"/>
    </source>
</evidence>
<dbReference type="InterPro" id="IPR027417">
    <property type="entry name" value="P-loop_NTPase"/>
</dbReference>
<dbReference type="SUPFAM" id="SSF52540">
    <property type="entry name" value="P-loop containing nucleoside triphosphate hydrolases"/>
    <property type="match status" value="1"/>
</dbReference>
<keyword evidence="3" id="KW-1185">Reference proteome</keyword>
<accession>A0AAE3VNI8</accession>
<dbReference type="EMBL" id="JAUSUL010000001">
    <property type="protein sequence ID" value="MDQ0314946.1"/>
    <property type="molecule type" value="Genomic_DNA"/>
</dbReference>
<evidence type="ECO:0008006" key="4">
    <source>
        <dbReference type="Google" id="ProtNLM"/>
    </source>
</evidence>
<protein>
    <recommendedName>
        <fullName evidence="4">Orc1-like AAA ATPase domain-containing protein</fullName>
    </recommendedName>
</protein>
<dbReference type="Proteomes" id="UP001229244">
    <property type="component" value="Unassembled WGS sequence"/>
</dbReference>
<feature type="region of interest" description="Disordered" evidence="1">
    <location>
        <begin position="318"/>
        <end position="346"/>
    </location>
</feature>
<organism evidence="2 3">
    <name type="scientific">Amorphus orientalis</name>
    <dbReference type="NCBI Taxonomy" id="649198"/>
    <lineage>
        <taxon>Bacteria</taxon>
        <taxon>Pseudomonadati</taxon>
        <taxon>Pseudomonadota</taxon>
        <taxon>Alphaproteobacteria</taxon>
        <taxon>Hyphomicrobiales</taxon>
        <taxon>Amorphaceae</taxon>
        <taxon>Amorphus</taxon>
    </lineage>
</organism>
<dbReference type="AlphaFoldDB" id="A0AAE3VNI8"/>
<dbReference type="RefSeq" id="WP_306884730.1">
    <property type="nucleotide sequence ID" value="NZ_JAUSUL010000001.1"/>
</dbReference>
<sequence length="346" mass="38235">MSADLKFSGENRKASLQQLVRAFEDVKSEAEGVRANGVPKAPIHRVALIHGERGRGKTRLAIELYRQLRKQEDPAGYWPEFVPKDENQDQASLTPRAEDCDYEPVLPFLWWGIQAQAGYNPGNALFATLDKLKPHLVTMRIAHRRSQDGRSTAAELADVATELGMSVAELGLDVAGEVIGAGSLKRIAEGMWRIGKIGQERLRENADPAGEGDRHAASVSEEVLADLDRLLNPKSPQFAHRPAVILIDDAQFADQDRPLAVFVERLIVRSARGRWPLLILMTHWSRNLDDTETAAGEPVPRSLVAQVLDRVRQTPEPGPVWWRLPTPSKGCGRRTSPLRSASPPSG</sequence>
<evidence type="ECO:0000256" key="1">
    <source>
        <dbReference type="SAM" id="MobiDB-lite"/>
    </source>
</evidence>